<dbReference type="AlphaFoldDB" id="A0A336KG88"/>
<dbReference type="EMBL" id="UFQS01000241">
    <property type="protein sequence ID" value="SSX01883.1"/>
    <property type="molecule type" value="Genomic_DNA"/>
</dbReference>
<feature type="signal peptide" evidence="1">
    <location>
        <begin position="1"/>
        <end position="19"/>
    </location>
</feature>
<name>A0A336KG88_CULSO</name>
<dbReference type="EMBL" id="UFQT01000241">
    <property type="protein sequence ID" value="SSX22260.1"/>
    <property type="molecule type" value="Genomic_DNA"/>
</dbReference>
<sequence length="77" mass="9317">MFLIQSMFQLIVLIQYTYQLHIQFQLKNHTQSLWKNQLLIQLRLLSIDLTQLSLRNQLVFQSKCQFHNLTLSRNLMP</sequence>
<dbReference type="VEuPathDB" id="VectorBase:CSON006435"/>
<protein>
    <submittedName>
        <fullName evidence="2">CSON006435 protein</fullName>
    </submittedName>
</protein>
<keyword evidence="1" id="KW-0732">Signal</keyword>
<evidence type="ECO:0000313" key="2">
    <source>
        <dbReference type="EMBL" id="SSX01883.1"/>
    </source>
</evidence>
<accession>A0A336KG88</accession>
<feature type="chain" id="PRO_5036328516" evidence="1">
    <location>
        <begin position="20"/>
        <end position="77"/>
    </location>
</feature>
<evidence type="ECO:0000313" key="3">
    <source>
        <dbReference type="EMBL" id="SSX22260.1"/>
    </source>
</evidence>
<gene>
    <name evidence="2" type="primary">CSON006435</name>
</gene>
<reference evidence="3" key="2">
    <citation type="submission" date="2018-07" db="EMBL/GenBank/DDBJ databases">
        <authorList>
            <person name="Quirk P.G."/>
            <person name="Krulwich T.A."/>
        </authorList>
    </citation>
    <scope>NUCLEOTIDE SEQUENCE</scope>
</reference>
<organism evidence="2">
    <name type="scientific">Culicoides sonorensis</name>
    <name type="common">Biting midge</name>
    <dbReference type="NCBI Taxonomy" id="179676"/>
    <lineage>
        <taxon>Eukaryota</taxon>
        <taxon>Metazoa</taxon>
        <taxon>Ecdysozoa</taxon>
        <taxon>Arthropoda</taxon>
        <taxon>Hexapoda</taxon>
        <taxon>Insecta</taxon>
        <taxon>Pterygota</taxon>
        <taxon>Neoptera</taxon>
        <taxon>Endopterygota</taxon>
        <taxon>Diptera</taxon>
        <taxon>Nematocera</taxon>
        <taxon>Chironomoidea</taxon>
        <taxon>Ceratopogonidae</taxon>
        <taxon>Ceratopogoninae</taxon>
        <taxon>Culicoides</taxon>
        <taxon>Monoculicoides</taxon>
    </lineage>
</organism>
<proteinExistence type="predicted"/>
<reference evidence="2" key="1">
    <citation type="submission" date="2018-04" db="EMBL/GenBank/DDBJ databases">
        <authorList>
            <person name="Go L.Y."/>
            <person name="Mitchell J.A."/>
        </authorList>
    </citation>
    <scope>NUCLEOTIDE SEQUENCE</scope>
    <source>
        <tissue evidence="2">Whole organism</tissue>
    </source>
</reference>
<evidence type="ECO:0000256" key="1">
    <source>
        <dbReference type="SAM" id="SignalP"/>
    </source>
</evidence>